<reference evidence="2" key="1">
    <citation type="journal article" date="2019" name="Syst. Appl. Microbiol.">
        <title>Flavobacterium circumlabens sp. nov. and Flavobacterium cupreum sp. nov., two psychrotrophic species isolated from Antarctic environmental samples.</title>
        <authorList>
            <person name="Kralova S."/>
            <person name="Busse H.-J."/>
            <person name="Svec P."/>
            <person name="Maslanova I."/>
            <person name="Stankova E."/>
            <person name="Bartak M."/>
            <person name="Sedlacek I."/>
        </authorList>
    </citation>
    <scope>NUCLEOTIDE SEQUENCE [LARGE SCALE GENOMIC DNA]</scope>
    <source>
        <strain evidence="2">CCM 8825</strain>
    </source>
</reference>
<keyword evidence="2" id="KW-1185">Reference proteome</keyword>
<protein>
    <submittedName>
        <fullName evidence="1">Uncharacterized protein</fullName>
    </submittedName>
</protein>
<evidence type="ECO:0000313" key="1">
    <source>
        <dbReference type="EMBL" id="RUT70292.1"/>
    </source>
</evidence>
<sequence length="70" mass="8461">MFKTRLFLSCGYHFSHRFYRFSQIRALFLKKSFENPSICVVKIESPEELLFKTADFILKNAFKQNFFIQL</sequence>
<gene>
    <name evidence="1" type="ORF">D0817_10775</name>
</gene>
<evidence type="ECO:0000313" key="2">
    <source>
        <dbReference type="Proteomes" id="UP000288102"/>
    </source>
</evidence>
<dbReference type="AlphaFoldDB" id="A0A434A7H9"/>
<dbReference type="Proteomes" id="UP000288102">
    <property type="component" value="Unassembled WGS sequence"/>
</dbReference>
<name>A0A434A7H9_9FLAO</name>
<comment type="caution">
    <text evidence="1">The sequence shown here is derived from an EMBL/GenBank/DDBJ whole genome shotgun (WGS) entry which is preliminary data.</text>
</comment>
<accession>A0A434A7H9</accession>
<proteinExistence type="predicted"/>
<dbReference type="EMBL" id="QWDM01000006">
    <property type="protein sequence ID" value="RUT70292.1"/>
    <property type="molecule type" value="Genomic_DNA"/>
</dbReference>
<organism evidence="1 2">
    <name type="scientific">Flavobacterium cupreum</name>
    <dbReference type="NCBI Taxonomy" id="2133766"/>
    <lineage>
        <taxon>Bacteria</taxon>
        <taxon>Pseudomonadati</taxon>
        <taxon>Bacteroidota</taxon>
        <taxon>Flavobacteriia</taxon>
        <taxon>Flavobacteriales</taxon>
        <taxon>Flavobacteriaceae</taxon>
        <taxon>Flavobacterium</taxon>
    </lineage>
</organism>